<proteinExistence type="predicted"/>
<sequence length="299" mass="33177">MMDPFSTLCRHARRVVFSSLTALLFGMTAPSIALAQDNPAFNPATWHLPDEAMLGFVEIPAGRFAMGSDPRVDRMAFANERWSGFMRQGNVNLPTFYIQRYEVTTAQYKAFVAATGYQAAPQSLSQADIYPAAFVSWTDALAYARWLEQELRTSTQTPDHIQQLLDDGWQITLASEAQWEKAARGTEGRVFPWGNQPDTSKANIGSAASDPVGDQNCSECAYGLADMSGNLFEWTRSPYQAYPYTSEDDRENLMEDALWVIRGGSFNDQINNARAAVRGAADPGARRAFIGFRLVLTPE</sequence>
<evidence type="ECO:0000259" key="2">
    <source>
        <dbReference type="Pfam" id="PF03781"/>
    </source>
</evidence>
<name>A0A916VJF4_9GAMM</name>
<dbReference type="RefSeq" id="WP_068810052.1">
    <property type="nucleotide sequence ID" value="NZ_BMIY01000010.1"/>
</dbReference>
<feature type="domain" description="Sulfatase-modifying factor enzyme-like" evidence="2">
    <location>
        <begin position="56"/>
        <end position="295"/>
    </location>
</feature>
<dbReference type="Gene3D" id="3.90.1580.10">
    <property type="entry name" value="paralog of FGE (formylglycine-generating enzyme)"/>
    <property type="match status" value="1"/>
</dbReference>
<dbReference type="GO" id="GO:0120147">
    <property type="term" value="F:formylglycine-generating oxidase activity"/>
    <property type="evidence" value="ECO:0007669"/>
    <property type="project" value="TreeGrafter"/>
</dbReference>
<keyword evidence="1" id="KW-0732">Signal</keyword>
<dbReference type="PANTHER" id="PTHR23150">
    <property type="entry name" value="SULFATASE MODIFYING FACTOR 1, 2"/>
    <property type="match status" value="1"/>
</dbReference>
<dbReference type="InterPro" id="IPR042095">
    <property type="entry name" value="SUMF_sf"/>
</dbReference>
<evidence type="ECO:0000313" key="4">
    <source>
        <dbReference type="Proteomes" id="UP000627715"/>
    </source>
</evidence>
<dbReference type="Proteomes" id="UP000627715">
    <property type="component" value="Unassembled WGS sequence"/>
</dbReference>
<dbReference type="SUPFAM" id="SSF56436">
    <property type="entry name" value="C-type lectin-like"/>
    <property type="match status" value="1"/>
</dbReference>
<feature type="signal peptide" evidence="1">
    <location>
        <begin position="1"/>
        <end position="35"/>
    </location>
</feature>
<protein>
    <recommendedName>
        <fullName evidence="2">Sulfatase-modifying factor enzyme-like domain-containing protein</fullName>
    </recommendedName>
</protein>
<dbReference type="InterPro" id="IPR005532">
    <property type="entry name" value="SUMF_dom"/>
</dbReference>
<reference evidence="3" key="1">
    <citation type="journal article" date="2014" name="Int. J. Syst. Evol. Microbiol.">
        <title>Complete genome sequence of Corynebacterium casei LMG S-19264T (=DSM 44701T), isolated from a smear-ripened cheese.</title>
        <authorList>
            <consortium name="US DOE Joint Genome Institute (JGI-PGF)"/>
            <person name="Walter F."/>
            <person name="Albersmeier A."/>
            <person name="Kalinowski J."/>
            <person name="Ruckert C."/>
        </authorList>
    </citation>
    <scope>NUCLEOTIDE SEQUENCE</scope>
    <source>
        <strain evidence="3">CGMCC 1.15425</strain>
    </source>
</reference>
<organism evidence="3 4">
    <name type="scientific">Pseudohongiella nitratireducens</name>
    <dbReference type="NCBI Taxonomy" id="1768907"/>
    <lineage>
        <taxon>Bacteria</taxon>
        <taxon>Pseudomonadati</taxon>
        <taxon>Pseudomonadota</taxon>
        <taxon>Gammaproteobacteria</taxon>
        <taxon>Pseudomonadales</taxon>
        <taxon>Pseudohongiellaceae</taxon>
        <taxon>Pseudohongiella</taxon>
    </lineage>
</organism>
<evidence type="ECO:0000313" key="3">
    <source>
        <dbReference type="EMBL" id="GFZ79582.1"/>
    </source>
</evidence>
<dbReference type="PANTHER" id="PTHR23150:SF19">
    <property type="entry name" value="FORMYLGLYCINE-GENERATING ENZYME"/>
    <property type="match status" value="1"/>
</dbReference>
<dbReference type="OrthoDB" id="9768004at2"/>
<gene>
    <name evidence="3" type="ORF">GCM10011403_23320</name>
</gene>
<evidence type="ECO:0000256" key="1">
    <source>
        <dbReference type="SAM" id="SignalP"/>
    </source>
</evidence>
<dbReference type="AlphaFoldDB" id="A0A916VJF4"/>
<comment type="caution">
    <text evidence="3">The sequence shown here is derived from an EMBL/GenBank/DDBJ whole genome shotgun (WGS) entry which is preliminary data.</text>
</comment>
<dbReference type="Pfam" id="PF03781">
    <property type="entry name" value="FGE-sulfatase"/>
    <property type="match status" value="1"/>
</dbReference>
<dbReference type="InterPro" id="IPR051043">
    <property type="entry name" value="Sulfatase_Mod_Factor_Kinase"/>
</dbReference>
<feature type="chain" id="PRO_5037838670" description="Sulfatase-modifying factor enzyme-like domain-containing protein" evidence="1">
    <location>
        <begin position="36"/>
        <end position="299"/>
    </location>
</feature>
<reference evidence="3" key="2">
    <citation type="submission" date="2020-09" db="EMBL/GenBank/DDBJ databases">
        <authorList>
            <person name="Sun Q."/>
            <person name="Zhou Y."/>
        </authorList>
    </citation>
    <scope>NUCLEOTIDE SEQUENCE</scope>
    <source>
        <strain evidence="3">CGMCC 1.15425</strain>
    </source>
</reference>
<dbReference type="InterPro" id="IPR016187">
    <property type="entry name" value="CTDL_fold"/>
</dbReference>
<keyword evidence="4" id="KW-1185">Reference proteome</keyword>
<dbReference type="EMBL" id="BMIY01000010">
    <property type="protein sequence ID" value="GFZ79582.1"/>
    <property type="molecule type" value="Genomic_DNA"/>
</dbReference>
<accession>A0A916VJF4</accession>